<protein>
    <submittedName>
        <fullName evidence="2">Methyltransferase, FkbM family</fullName>
    </submittedName>
</protein>
<dbReference type="RefSeq" id="WP_058261096.1">
    <property type="nucleotide sequence ID" value="NZ_CP051181.1"/>
</dbReference>
<dbReference type="InterPro" id="IPR006342">
    <property type="entry name" value="FkbM_mtfrase"/>
</dbReference>
<dbReference type="AlphaFoldDB" id="A0A0P1FRX2"/>
<keyword evidence="3" id="KW-1185">Reference proteome</keyword>
<reference evidence="2 3" key="1">
    <citation type="submission" date="2015-09" db="EMBL/GenBank/DDBJ databases">
        <authorList>
            <consortium name="Swine Surveillance"/>
        </authorList>
    </citation>
    <scope>NUCLEOTIDE SEQUENCE [LARGE SCALE GENOMIC DNA]</scope>
    <source>
        <strain evidence="2 3">CECT 4357</strain>
    </source>
</reference>
<proteinExistence type="predicted"/>
<dbReference type="Proteomes" id="UP000051587">
    <property type="component" value="Unassembled WGS sequence"/>
</dbReference>
<evidence type="ECO:0000313" key="2">
    <source>
        <dbReference type="EMBL" id="CUH62791.1"/>
    </source>
</evidence>
<dbReference type="STRING" id="53501.SAMN04488043_103204"/>
<dbReference type="GO" id="GO:0032259">
    <property type="term" value="P:methylation"/>
    <property type="evidence" value="ECO:0007669"/>
    <property type="project" value="UniProtKB-KW"/>
</dbReference>
<dbReference type="PANTHER" id="PTHR36973">
    <property type="entry name" value="SLL1456 PROTEIN-RELATED"/>
    <property type="match status" value="1"/>
</dbReference>
<dbReference type="EMBL" id="CYSA01000003">
    <property type="protein sequence ID" value="CUH62791.1"/>
    <property type="molecule type" value="Genomic_DNA"/>
</dbReference>
<accession>A0A0P1FRX2</accession>
<dbReference type="NCBIfam" id="TIGR01444">
    <property type="entry name" value="fkbM_fam"/>
    <property type="match status" value="1"/>
</dbReference>
<dbReference type="SUPFAM" id="SSF53335">
    <property type="entry name" value="S-adenosyl-L-methionine-dependent methyltransferases"/>
    <property type="match status" value="1"/>
</dbReference>
<keyword evidence="2" id="KW-0489">Methyltransferase</keyword>
<dbReference type="Gene3D" id="3.40.50.150">
    <property type="entry name" value="Vaccinia Virus protein VP39"/>
    <property type="match status" value="1"/>
</dbReference>
<dbReference type="Pfam" id="PF05050">
    <property type="entry name" value="Methyltransf_21"/>
    <property type="match status" value="1"/>
</dbReference>
<feature type="domain" description="Methyltransferase FkbM" evidence="1">
    <location>
        <begin position="26"/>
        <end position="192"/>
    </location>
</feature>
<gene>
    <name evidence="2" type="ORF">TG4357_00304</name>
</gene>
<keyword evidence="2" id="KW-0808">Transferase</keyword>
<sequence>MAHLAAKLLTYLAEGLAPVRPVRIADVGANPIEAPPYGALAAAGLAEVWGFEPNDAARAKLEASKPDWLHVLGQAVGRPGRAVFNAYPASEMSSIFKLSRQSIGYLGHFRRHLGTETEVPVDLVGLDQLDDMPPLDLLKVDAQGAEVQVLQSGRGKLSKAVAVIAEMRFYRLYDGEPDLHELDAELRQQGFVLHKFIHQKSRMLHNSQSERLNRRAIGSQLIDGDAVYIRSLEDRMQWSDEQIAHLAFLAAGVFESHDLALLCLDELSDRNAVAPLAAGYVNHLPKELRA</sequence>
<organism evidence="2 3">
    <name type="scientific">Thalassovita gelatinovora</name>
    <name type="common">Thalassobius gelatinovorus</name>
    <dbReference type="NCBI Taxonomy" id="53501"/>
    <lineage>
        <taxon>Bacteria</taxon>
        <taxon>Pseudomonadati</taxon>
        <taxon>Pseudomonadota</taxon>
        <taxon>Alphaproteobacteria</taxon>
        <taxon>Rhodobacterales</taxon>
        <taxon>Roseobacteraceae</taxon>
        <taxon>Thalassovita</taxon>
    </lineage>
</organism>
<dbReference type="OrthoDB" id="292760at2"/>
<dbReference type="InterPro" id="IPR053188">
    <property type="entry name" value="FkbM_Methyltransferase"/>
</dbReference>
<name>A0A0P1FRX2_THAGE</name>
<dbReference type="GO" id="GO:0008171">
    <property type="term" value="F:O-methyltransferase activity"/>
    <property type="evidence" value="ECO:0007669"/>
    <property type="project" value="TreeGrafter"/>
</dbReference>
<dbReference type="InterPro" id="IPR029063">
    <property type="entry name" value="SAM-dependent_MTases_sf"/>
</dbReference>
<dbReference type="PANTHER" id="PTHR36973:SF4">
    <property type="entry name" value="NODULATION PROTEIN"/>
    <property type="match status" value="1"/>
</dbReference>
<evidence type="ECO:0000259" key="1">
    <source>
        <dbReference type="Pfam" id="PF05050"/>
    </source>
</evidence>
<evidence type="ECO:0000313" key="3">
    <source>
        <dbReference type="Proteomes" id="UP000051587"/>
    </source>
</evidence>